<keyword evidence="7 9" id="KW-0472">Membrane</keyword>
<accession>A0A5P6PA88</accession>
<protein>
    <recommendedName>
        <fullName evidence="12">Branched-chain amino acid ABC transporter permease</fullName>
    </recommendedName>
</protein>
<reference evidence="11" key="1">
    <citation type="submission" date="2019-10" db="EMBL/GenBank/DDBJ databases">
        <title>Complete Genome Sequence of Bradyrhizobium betae type strain PL7HG1T.</title>
        <authorList>
            <person name="Bromfield E.S.P."/>
            <person name="Cloutier S."/>
        </authorList>
    </citation>
    <scope>NUCLEOTIDE SEQUENCE [LARGE SCALE GENOMIC DNA]</scope>
    <source>
        <strain evidence="11">PL7HG1</strain>
    </source>
</reference>
<keyword evidence="5" id="KW-0029">Amino-acid transport</keyword>
<evidence type="ECO:0000256" key="7">
    <source>
        <dbReference type="ARBA" id="ARBA00023136"/>
    </source>
</evidence>
<name>A0A5P6PA88_9BRAD</name>
<dbReference type="Pfam" id="PF02653">
    <property type="entry name" value="BPD_transp_2"/>
    <property type="match status" value="1"/>
</dbReference>
<evidence type="ECO:0000256" key="9">
    <source>
        <dbReference type="SAM" id="Phobius"/>
    </source>
</evidence>
<evidence type="ECO:0000256" key="5">
    <source>
        <dbReference type="ARBA" id="ARBA00022970"/>
    </source>
</evidence>
<sequence>MDIAIQLALSGLFIGGVYALISVGLTLVFGVLRVVNFAHGEYLTIAMYMTYFMFQRVGVDPFVASIAVVPLMFGLGLLTERLLIRPTLEAPMWCRCS</sequence>
<comment type="subcellular location">
    <subcellularLocation>
        <location evidence="1">Cell membrane</location>
        <topology evidence="1">Multi-pass membrane protein</topology>
    </subcellularLocation>
</comment>
<evidence type="ECO:0000256" key="3">
    <source>
        <dbReference type="ARBA" id="ARBA00022475"/>
    </source>
</evidence>
<comment type="similarity">
    <text evidence="8">Belongs to the binding-protein-dependent transport system permease family. LivHM subfamily.</text>
</comment>
<dbReference type="GO" id="GO:0005886">
    <property type="term" value="C:plasma membrane"/>
    <property type="evidence" value="ECO:0007669"/>
    <property type="project" value="UniProtKB-SubCell"/>
</dbReference>
<proteinExistence type="inferred from homology"/>
<dbReference type="RefSeq" id="WP_151648556.1">
    <property type="nucleotide sequence ID" value="NZ_CP044543.1"/>
</dbReference>
<evidence type="ECO:0000256" key="6">
    <source>
        <dbReference type="ARBA" id="ARBA00022989"/>
    </source>
</evidence>
<dbReference type="EMBL" id="CP044543">
    <property type="protein sequence ID" value="QFI75221.1"/>
    <property type="molecule type" value="Genomic_DNA"/>
</dbReference>
<gene>
    <name evidence="10" type="ORF">F8237_24115</name>
</gene>
<evidence type="ECO:0000313" key="11">
    <source>
        <dbReference type="Proteomes" id="UP000325641"/>
    </source>
</evidence>
<evidence type="ECO:0008006" key="12">
    <source>
        <dbReference type="Google" id="ProtNLM"/>
    </source>
</evidence>
<keyword evidence="6 9" id="KW-1133">Transmembrane helix</keyword>
<dbReference type="InterPro" id="IPR001851">
    <property type="entry name" value="ABC_transp_permease"/>
</dbReference>
<organism evidence="10 11">
    <name type="scientific">Bradyrhizobium betae</name>
    <dbReference type="NCBI Taxonomy" id="244734"/>
    <lineage>
        <taxon>Bacteria</taxon>
        <taxon>Pseudomonadati</taxon>
        <taxon>Pseudomonadota</taxon>
        <taxon>Alphaproteobacteria</taxon>
        <taxon>Hyphomicrobiales</taxon>
        <taxon>Nitrobacteraceae</taxon>
        <taxon>Bradyrhizobium</taxon>
    </lineage>
</organism>
<dbReference type="OrthoDB" id="9807115at2"/>
<dbReference type="Proteomes" id="UP000325641">
    <property type="component" value="Chromosome"/>
</dbReference>
<feature type="transmembrane region" description="Helical" evidence="9">
    <location>
        <begin position="58"/>
        <end position="78"/>
    </location>
</feature>
<evidence type="ECO:0000256" key="2">
    <source>
        <dbReference type="ARBA" id="ARBA00022448"/>
    </source>
</evidence>
<keyword evidence="3" id="KW-1003">Cell membrane</keyword>
<keyword evidence="4 9" id="KW-0812">Transmembrane</keyword>
<dbReference type="PANTHER" id="PTHR11795">
    <property type="entry name" value="BRANCHED-CHAIN AMINO ACID TRANSPORT SYSTEM PERMEASE PROTEIN LIVH"/>
    <property type="match status" value="1"/>
</dbReference>
<feature type="transmembrane region" description="Helical" evidence="9">
    <location>
        <begin position="12"/>
        <end position="38"/>
    </location>
</feature>
<dbReference type="AlphaFoldDB" id="A0A5P6PA88"/>
<evidence type="ECO:0000256" key="1">
    <source>
        <dbReference type="ARBA" id="ARBA00004651"/>
    </source>
</evidence>
<evidence type="ECO:0000256" key="8">
    <source>
        <dbReference type="ARBA" id="ARBA00037998"/>
    </source>
</evidence>
<dbReference type="GO" id="GO:0006865">
    <property type="term" value="P:amino acid transport"/>
    <property type="evidence" value="ECO:0007669"/>
    <property type="project" value="UniProtKB-KW"/>
</dbReference>
<dbReference type="KEGG" id="bbet:F8237_24115"/>
<evidence type="ECO:0000313" key="10">
    <source>
        <dbReference type="EMBL" id="QFI75221.1"/>
    </source>
</evidence>
<dbReference type="InterPro" id="IPR052157">
    <property type="entry name" value="BCAA_transport_permease"/>
</dbReference>
<dbReference type="PANTHER" id="PTHR11795:SF445">
    <property type="entry name" value="AMINO ACID ABC TRANSPORTER PERMEASE PROTEIN"/>
    <property type="match status" value="1"/>
</dbReference>
<evidence type="ECO:0000256" key="4">
    <source>
        <dbReference type="ARBA" id="ARBA00022692"/>
    </source>
</evidence>
<keyword evidence="2" id="KW-0813">Transport</keyword>
<dbReference type="GO" id="GO:0022857">
    <property type="term" value="F:transmembrane transporter activity"/>
    <property type="evidence" value="ECO:0007669"/>
    <property type="project" value="InterPro"/>
</dbReference>